<organism evidence="1 2">
    <name type="scientific">Dreissena polymorpha</name>
    <name type="common">Zebra mussel</name>
    <name type="synonym">Mytilus polymorpha</name>
    <dbReference type="NCBI Taxonomy" id="45954"/>
    <lineage>
        <taxon>Eukaryota</taxon>
        <taxon>Metazoa</taxon>
        <taxon>Spiralia</taxon>
        <taxon>Lophotrochozoa</taxon>
        <taxon>Mollusca</taxon>
        <taxon>Bivalvia</taxon>
        <taxon>Autobranchia</taxon>
        <taxon>Heteroconchia</taxon>
        <taxon>Euheterodonta</taxon>
        <taxon>Imparidentia</taxon>
        <taxon>Neoheterodontei</taxon>
        <taxon>Myida</taxon>
        <taxon>Dreissenoidea</taxon>
        <taxon>Dreissenidae</taxon>
        <taxon>Dreissena</taxon>
    </lineage>
</organism>
<evidence type="ECO:0000313" key="2">
    <source>
        <dbReference type="Proteomes" id="UP000828390"/>
    </source>
</evidence>
<comment type="caution">
    <text evidence="1">The sequence shown here is derived from an EMBL/GenBank/DDBJ whole genome shotgun (WGS) entry which is preliminary data.</text>
</comment>
<proteinExistence type="predicted"/>
<accession>A0A9D4H197</accession>
<reference evidence="1" key="1">
    <citation type="journal article" date="2019" name="bioRxiv">
        <title>The Genome of the Zebra Mussel, Dreissena polymorpha: A Resource for Invasive Species Research.</title>
        <authorList>
            <person name="McCartney M.A."/>
            <person name="Auch B."/>
            <person name="Kono T."/>
            <person name="Mallez S."/>
            <person name="Zhang Y."/>
            <person name="Obille A."/>
            <person name="Becker A."/>
            <person name="Abrahante J.E."/>
            <person name="Garbe J."/>
            <person name="Badalamenti J.P."/>
            <person name="Herman A."/>
            <person name="Mangelson H."/>
            <person name="Liachko I."/>
            <person name="Sullivan S."/>
            <person name="Sone E.D."/>
            <person name="Koren S."/>
            <person name="Silverstein K.A.T."/>
            <person name="Beckman K.B."/>
            <person name="Gohl D.M."/>
        </authorList>
    </citation>
    <scope>NUCLEOTIDE SEQUENCE</scope>
    <source>
        <strain evidence="1">Duluth1</strain>
        <tissue evidence="1">Whole animal</tissue>
    </source>
</reference>
<dbReference type="EMBL" id="JAIWYP010000005">
    <property type="protein sequence ID" value="KAH3826587.1"/>
    <property type="molecule type" value="Genomic_DNA"/>
</dbReference>
<gene>
    <name evidence="1" type="ORF">DPMN_128496</name>
</gene>
<evidence type="ECO:0000313" key="1">
    <source>
        <dbReference type="EMBL" id="KAH3826587.1"/>
    </source>
</evidence>
<name>A0A9D4H197_DREPO</name>
<sequence length="90" mass="10102">MCSAFSSYIYIYLQINVYVLSARGITYRNINRCWYYSPPTAAGEAGNNGAQREFIVTSPSSNTSSLVRALLKKNTDFYEEGCFIVHVPDS</sequence>
<dbReference type="AlphaFoldDB" id="A0A9D4H197"/>
<dbReference type="Proteomes" id="UP000828390">
    <property type="component" value="Unassembled WGS sequence"/>
</dbReference>
<protein>
    <submittedName>
        <fullName evidence="1">Uncharacterized protein</fullName>
    </submittedName>
</protein>
<reference evidence="1" key="2">
    <citation type="submission" date="2020-11" db="EMBL/GenBank/DDBJ databases">
        <authorList>
            <person name="McCartney M.A."/>
            <person name="Auch B."/>
            <person name="Kono T."/>
            <person name="Mallez S."/>
            <person name="Becker A."/>
            <person name="Gohl D.M."/>
            <person name="Silverstein K.A.T."/>
            <person name="Koren S."/>
            <person name="Bechman K.B."/>
            <person name="Herman A."/>
            <person name="Abrahante J.E."/>
            <person name="Garbe J."/>
        </authorList>
    </citation>
    <scope>NUCLEOTIDE SEQUENCE</scope>
    <source>
        <strain evidence="1">Duluth1</strain>
        <tissue evidence="1">Whole animal</tissue>
    </source>
</reference>
<keyword evidence="2" id="KW-1185">Reference proteome</keyword>